<comment type="caution">
    <text evidence="1">The sequence shown here is derived from an EMBL/GenBank/DDBJ whole genome shotgun (WGS) entry which is preliminary data.</text>
</comment>
<evidence type="ECO:0000313" key="1">
    <source>
        <dbReference type="EMBL" id="GAA4989591.1"/>
    </source>
</evidence>
<reference evidence="2" key="1">
    <citation type="journal article" date="2019" name="Int. J. Syst. Evol. Microbiol.">
        <title>The Global Catalogue of Microorganisms (GCM) 10K type strain sequencing project: providing services to taxonomists for standard genome sequencing and annotation.</title>
        <authorList>
            <consortium name="The Broad Institute Genomics Platform"/>
            <consortium name="The Broad Institute Genome Sequencing Center for Infectious Disease"/>
            <person name="Wu L."/>
            <person name="Ma J."/>
        </authorList>
    </citation>
    <scope>NUCLEOTIDE SEQUENCE [LARGE SCALE GENOMIC DNA]</scope>
    <source>
        <strain evidence="2">JCM 17986</strain>
    </source>
</reference>
<evidence type="ECO:0000313" key="2">
    <source>
        <dbReference type="Proteomes" id="UP001500466"/>
    </source>
</evidence>
<evidence type="ECO:0008006" key="3">
    <source>
        <dbReference type="Google" id="ProtNLM"/>
    </source>
</evidence>
<protein>
    <recommendedName>
        <fullName evidence="3">NACHT domain-containing protein</fullName>
    </recommendedName>
</protein>
<proteinExistence type="predicted"/>
<sequence>MCGDLNRADEPITGCEAWHVDMDIWRPGGDGDGVIRVGKCAGWSFTGLGCPCRQAALVSRRDAIGEGLGVGLPTIDFRGIRGHGPLGSKADGFEELVCQLMPLLLGEPPQGTLVERFGNPDGGREGRWVLPSGDVWSWQAKYHFGLDDNEIGQISKSITTALDREPQLSRMLVVLPYDRPAGDRPGVKSAHTKWSDAVMRWGVKAADRGMQVSFEYVGLHELMTALAAPENVGRVRYWFDRTVLTPDWCRLRVTQAISDAGPRYTPELHVELPAAQALEGLGRTACFVDELRECLAAVRETARRRYWASPKGHEDVFNPLIEGALAALGDLDGQLVEAVRVSQTIEPWVDWATSTHAAREALKALSATLYKVCGRHENGRTYYYDDAGSLYSCIESASGAVEAADRARVGAAASAARTRLLLLTGEPGTGKSHLLCDAAVRRCDTGLPTLLFLGHGFDNRRLSEQIPAQVEFDGSCDHLLATLDAAGEAAGSPALLIIDALNEADDPHLWEKSLAGFVEQCFGYRHIAVALSCRSPFDRDLVPAKVRARATRLVHDGFAETREAALRRYLDAHGIERPSFPLLDVEYDNPLFLKLLCSTMQARKLSRFPREGMSLTWLYDAHLDSVNQSLARADACDFDPSEPLVQQVVASLAESMLTGSGHLEYADVKATCEALLPGRPWSTSLFAGLLREGVFTRHTMGSRNTVVFGYQRLGEMAAAEHLTNLATDDLRRALGEVTGIAGYGLLQALAVSIPARHQLEITDFIGEEGNRWSFAAPRLLLESLPWRSPASITADTVALLLGELQNDQSDRAWTTLVRLAAVPGHPLNAELLHRHLSAMSLATRDSTWTQYVNTGPDAVDAIVSWAWSSASTRADDEVRALLATLLGWCLASTRRDLRDRATKALVHLHDGHAETATHTAHTFSRVNDPYVVERITAALCGASLRDNAGTVRTSVAQALLECSYHQPWPKHILTRDYLRRSFEGAIASGWQAPVGFAQTLTPPYATPDLPRATVDNRLAEAGYESLERSLGEWGDFREKIVAPYLRSFAGLDRNDETDRVIAYIFQRVCELGWTPTPFAQLDRGHSSHPGQEADSERIGKKYQWIGLYEALGTLADHHEVRSGDNWDESAVYADPSSLALRDIDPTLTLQALHRSSKRSPATPWFAPATPDFPPGDPDLWLASCEGLPNPIDLLRVFGSSDGLWYVLHGEYTWDEPLTADEAALNPPIRSAWMQIRSYLLPSAQRDAVADWAVQQHWMGRWMPEAGEASGLLLADHPHHPSWAQLADNPGHGRPRTPCPTALSSTTAWYVGSHDRDRSTREPLQGLTPSAALAKATDLQRLDDMRWTQGKDQVDVLRSRCLSESSVCVFAGQV</sequence>
<dbReference type="Gene3D" id="3.40.50.300">
    <property type="entry name" value="P-loop containing nucleotide triphosphate hydrolases"/>
    <property type="match status" value="1"/>
</dbReference>
<gene>
    <name evidence="1" type="ORF">GCM10023205_70950</name>
</gene>
<keyword evidence="2" id="KW-1185">Reference proteome</keyword>
<dbReference type="InterPro" id="IPR027417">
    <property type="entry name" value="P-loop_NTPase"/>
</dbReference>
<organism evidence="1 2">
    <name type="scientific">Yinghuangia aomiensis</name>
    <dbReference type="NCBI Taxonomy" id="676205"/>
    <lineage>
        <taxon>Bacteria</taxon>
        <taxon>Bacillati</taxon>
        <taxon>Actinomycetota</taxon>
        <taxon>Actinomycetes</taxon>
        <taxon>Kitasatosporales</taxon>
        <taxon>Streptomycetaceae</taxon>
        <taxon>Yinghuangia</taxon>
    </lineage>
</organism>
<dbReference type="Proteomes" id="UP001500466">
    <property type="component" value="Unassembled WGS sequence"/>
</dbReference>
<dbReference type="RefSeq" id="WP_345679932.1">
    <property type="nucleotide sequence ID" value="NZ_BAABHS010000037.1"/>
</dbReference>
<accession>A0ABP9I6L5</accession>
<dbReference type="SUPFAM" id="SSF52540">
    <property type="entry name" value="P-loop containing nucleoside triphosphate hydrolases"/>
    <property type="match status" value="1"/>
</dbReference>
<name>A0ABP9I6L5_9ACTN</name>
<dbReference type="EMBL" id="BAABHS010000037">
    <property type="protein sequence ID" value="GAA4989591.1"/>
    <property type="molecule type" value="Genomic_DNA"/>
</dbReference>